<dbReference type="Gene3D" id="2.160.20.70">
    <property type="match status" value="1"/>
</dbReference>
<evidence type="ECO:0000256" key="1">
    <source>
        <dbReference type="ARBA" id="ARBA00004496"/>
    </source>
</evidence>
<evidence type="ECO:0000259" key="6">
    <source>
        <dbReference type="PROSITE" id="PS51329"/>
    </source>
</evidence>
<dbReference type="Pfam" id="PF02466">
    <property type="entry name" value="Tim17"/>
    <property type="match status" value="1"/>
</dbReference>
<dbReference type="EMBL" id="JABFCT010000004">
    <property type="protein sequence ID" value="KAF5876486.1"/>
    <property type="molecule type" value="Genomic_DNA"/>
</dbReference>
<dbReference type="InterPro" id="IPR038397">
    <property type="entry name" value="TBCC_N_sf"/>
</dbReference>
<comment type="similarity">
    <text evidence="2">Belongs to the TBCC family.</text>
</comment>
<dbReference type="PANTHER" id="PTHR15139">
    <property type="entry name" value="TUBULIN FOLDING COFACTOR C"/>
    <property type="match status" value="1"/>
</dbReference>
<dbReference type="InterPro" id="IPR006599">
    <property type="entry name" value="CARP_motif"/>
</dbReference>
<dbReference type="OrthoDB" id="194775at2759"/>
<evidence type="ECO:0000256" key="4">
    <source>
        <dbReference type="ARBA" id="ARBA00023186"/>
    </source>
</evidence>
<dbReference type="Pfam" id="PF07986">
    <property type="entry name" value="TBCC"/>
    <property type="match status" value="1"/>
</dbReference>
<dbReference type="PANTHER" id="PTHR15139:SF0">
    <property type="entry name" value="TUBULIN-SPECIFIC CHAPERONE C"/>
    <property type="match status" value="1"/>
</dbReference>
<name>A0A8H6AZI0_9HELO</name>
<dbReference type="InterPro" id="IPR012945">
    <property type="entry name" value="Tubulin-bd_cofactor_C_dom"/>
</dbReference>
<dbReference type="Proteomes" id="UP000531561">
    <property type="component" value="Unassembled WGS sequence"/>
</dbReference>
<dbReference type="InterPro" id="IPR016098">
    <property type="entry name" value="CAP/MinC_C"/>
</dbReference>
<feature type="domain" description="C-CAP/cofactor C-like" evidence="6">
    <location>
        <begin position="342"/>
        <end position="492"/>
    </location>
</feature>
<dbReference type="AlphaFoldDB" id="A0A8H6AZI0"/>
<feature type="region of interest" description="Disordered" evidence="5">
    <location>
        <begin position="299"/>
        <end position="322"/>
    </location>
</feature>
<keyword evidence="8" id="KW-1185">Reference proteome</keyword>
<keyword evidence="3" id="KW-0963">Cytoplasm</keyword>
<evidence type="ECO:0000313" key="7">
    <source>
        <dbReference type="EMBL" id="KAF5876486.1"/>
    </source>
</evidence>
<dbReference type="GO" id="GO:0007023">
    <property type="term" value="P:post-chaperonin tubulin folding pathway"/>
    <property type="evidence" value="ECO:0007669"/>
    <property type="project" value="InterPro"/>
</dbReference>
<comment type="caution">
    <text evidence="7">The sequence shown here is derived from an EMBL/GenBank/DDBJ whole genome shotgun (WGS) entry which is preliminary data.</text>
</comment>
<dbReference type="Gene3D" id="1.20.58.1250">
    <property type="entry name" value="Tubulin Binding Cofactor C, N-terminal domain"/>
    <property type="match status" value="1"/>
</dbReference>
<protein>
    <submittedName>
        <fullName evidence="7">Putative tubulin-specific chaperone c protein</fullName>
    </submittedName>
</protein>
<evidence type="ECO:0000256" key="3">
    <source>
        <dbReference type="ARBA" id="ARBA00022490"/>
    </source>
</evidence>
<dbReference type="SMART" id="SM00673">
    <property type="entry name" value="CARP"/>
    <property type="match status" value="1"/>
</dbReference>
<reference evidence="7 8" key="1">
    <citation type="journal article" date="2020" name="Phytopathology">
        <title>A high-quality genome resource of Botrytis fragariae, a new and rapidly spreading fungal pathogen causing strawberry gray mold in the U.S.A.</title>
        <authorList>
            <person name="Wu Y."/>
            <person name="Saski C.A."/>
            <person name="Schnabel G."/>
            <person name="Xiao S."/>
            <person name="Hu M."/>
        </authorList>
    </citation>
    <scope>NUCLEOTIDE SEQUENCE [LARGE SCALE GENOMIC DNA]</scope>
    <source>
        <strain evidence="7 8">BVB16</strain>
    </source>
</reference>
<sequence length="539" mass="58014">MAPNSDAYHPQDALKAGINGALITGTAGAFASAIQNSLHKKNIGMMGVFTRTGGTAFVFTAMGGTYEFTKYASANLREKNDTYNTAIGGFLAGSVLGLRFGTTPAVLGFGTLAAVVLSAFDYTGGAITGYKRDPNVDEFERKEFLRKNRRIPVEQTVAELGEGRGIYGPGYDERRRERIKERYDLQQRISQLGNLSLVGGERQDATDHCLASITRLSNEVADATDYLPAYDQRTYSQASISWKSLSENLQEVKAKAAPRARFRFTSSKNSSAVSINDAAQLAQESLSATLKASMLSSTESSLATTPANVMTPPGEESARDTVGDLPSFSKNYNAEMASASGPIRKPSFSEASTINITGHTGLHIILPSSASRATSSGAITKLNGCIVDMSVPTANGAPFAGLSLKNIKHSLVIAGHVAGAAHITGIENSIIVVTSRQVRMHDCKNVDIYLHCASRPIIEDCSNVRFSPIPNSQNVTDESIKNQWDQVDDFKWLKAEHSPNWSILPEEERLEEEIWTDVIPGGPGVGLDDILKKIGLTGR</sequence>
<evidence type="ECO:0000256" key="5">
    <source>
        <dbReference type="SAM" id="MobiDB-lite"/>
    </source>
</evidence>
<dbReference type="RefSeq" id="XP_037195432.1">
    <property type="nucleotide sequence ID" value="XM_037333304.1"/>
</dbReference>
<dbReference type="PROSITE" id="PS51329">
    <property type="entry name" value="C_CAP_COFACTOR_C"/>
    <property type="match status" value="1"/>
</dbReference>
<keyword evidence="4" id="KW-0143">Chaperone</keyword>
<dbReference type="GO" id="GO:0007021">
    <property type="term" value="P:tubulin complex assembly"/>
    <property type="evidence" value="ECO:0007669"/>
    <property type="project" value="TreeGrafter"/>
</dbReference>
<dbReference type="InterPro" id="IPR017901">
    <property type="entry name" value="C-CAP_CF_C-like"/>
</dbReference>
<proteinExistence type="inferred from homology"/>
<feature type="compositionally biased region" description="Polar residues" evidence="5">
    <location>
        <begin position="299"/>
        <end position="308"/>
    </location>
</feature>
<dbReference type="FunFam" id="2.160.20.70:FF:000017">
    <property type="entry name" value="Similar to tubulin-specific chaperone c"/>
    <property type="match status" value="1"/>
</dbReference>
<accession>A0A8H6AZI0</accession>
<evidence type="ECO:0000313" key="8">
    <source>
        <dbReference type="Proteomes" id="UP000531561"/>
    </source>
</evidence>
<gene>
    <name evidence="7" type="ORF">Bfra_002891</name>
</gene>
<dbReference type="GO" id="GO:0005737">
    <property type="term" value="C:cytoplasm"/>
    <property type="evidence" value="ECO:0007669"/>
    <property type="project" value="UniProtKB-SubCell"/>
</dbReference>
<comment type="subcellular location">
    <subcellularLocation>
        <location evidence="1">Cytoplasm</location>
    </subcellularLocation>
</comment>
<dbReference type="InterPro" id="IPR027684">
    <property type="entry name" value="TBCC"/>
</dbReference>
<evidence type="ECO:0000256" key="2">
    <source>
        <dbReference type="ARBA" id="ARBA00008848"/>
    </source>
</evidence>
<dbReference type="GeneID" id="59256996"/>
<organism evidence="7 8">
    <name type="scientific">Botrytis fragariae</name>
    <dbReference type="NCBI Taxonomy" id="1964551"/>
    <lineage>
        <taxon>Eukaryota</taxon>
        <taxon>Fungi</taxon>
        <taxon>Dikarya</taxon>
        <taxon>Ascomycota</taxon>
        <taxon>Pezizomycotina</taxon>
        <taxon>Leotiomycetes</taxon>
        <taxon>Helotiales</taxon>
        <taxon>Sclerotiniaceae</taxon>
        <taxon>Botrytis</taxon>
    </lineage>
</organism>